<dbReference type="SMART" id="SM00960">
    <property type="entry name" value="Robl_LC7"/>
    <property type="match status" value="1"/>
</dbReference>
<dbReference type="STRING" id="33528.ENSGAFP00000009139"/>
<comment type="caution">
    <text evidence="3">The sequence shown here is derived from an EMBL/GenBank/DDBJ whole genome shotgun (WGS) entry which is preliminary data.</text>
</comment>
<dbReference type="Gene3D" id="3.30.450.30">
    <property type="entry name" value="Dynein light chain 2a, cytoplasmic"/>
    <property type="match status" value="1"/>
</dbReference>
<feature type="non-terminal residue" evidence="3">
    <location>
        <position position="1"/>
    </location>
</feature>
<organism evidence="3 4">
    <name type="scientific">Gambusia affinis</name>
    <name type="common">Western mosquitofish</name>
    <name type="synonym">Heterandria affinis</name>
    <dbReference type="NCBI Taxonomy" id="33528"/>
    <lineage>
        <taxon>Eukaryota</taxon>
        <taxon>Metazoa</taxon>
        <taxon>Chordata</taxon>
        <taxon>Craniata</taxon>
        <taxon>Vertebrata</taxon>
        <taxon>Euteleostomi</taxon>
        <taxon>Actinopterygii</taxon>
        <taxon>Neopterygii</taxon>
        <taxon>Teleostei</taxon>
        <taxon>Neoteleostei</taxon>
        <taxon>Acanthomorphata</taxon>
        <taxon>Ovalentaria</taxon>
        <taxon>Atherinomorphae</taxon>
        <taxon>Cyprinodontiformes</taxon>
        <taxon>Poeciliidae</taxon>
        <taxon>Poeciliinae</taxon>
        <taxon>Gambusia</taxon>
    </lineage>
</organism>
<evidence type="ECO:0000256" key="1">
    <source>
        <dbReference type="ARBA" id="ARBA00007191"/>
    </source>
</evidence>
<evidence type="ECO:0000259" key="2">
    <source>
        <dbReference type="SMART" id="SM00960"/>
    </source>
</evidence>
<evidence type="ECO:0000313" key="4">
    <source>
        <dbReference type="Proteomes" id="UP000250572"/>
    </source>
</evidence>
<evidence type="ECO:0000313" key="3">
    <source>
        <dbReference type="EMBL" id="PWA14234.1"/>
    </source>
</evidence>
<feature type="domain" description="Roadblock/LAMTOR2" evidence="2">
    <location>
        <begin position="27"/>
        <end position="116"/>
    </location>
</feature>
<accession>A0A315UV95</accession>
<dbReference type="InterPro" id="IPR004942">
    <property type="entry name" value="Roadblock/LAMTOR2_dom"/>
</dbReference>
<dbReference type="EMBL" id="NHOQ01002850">
    <property type="protein sequence ID" value="PWA14234.1"/>
    <property type="molecule type" value="Genomic_DNA"/>
</dbReference>
<dbReference type="PANTHER" id="PTHR10779">
    <property type="entry name" value="DYNEIN LIGHT CHAIN ROADBLOCK"/>
    <property type="match status" value="1"/>
</dbReference>
<dbReference type="Pfam" id="PF03259">
    <property type="entry name" value="Robl_LC7"/>
    <property type="match status" value="1"/>
</dbReference>
<sequence>VVQGHHRANERGQVDHQHLVVGLQGDAEETLKRIEGHKGVIGTIIVNSEGVPIRTTLDNSTTSLYARLLRSFTTLARSAVRDIDPQNDLTFVRIRSKKQEILVAPGLKNGFNALPLPWRFLLFLIIRLFLFLIGQVLPQSRSILACCWQVEMVAVDVCMLSAVVDV</sequence>
<keyword evidence="4" id="KW-1185">Reference proteome</keyword>
<dbReference type="AlphaFoldDB" id="A0A315UV95"/>
<dbReference type="Proteomes" id="UP000250572">
    <property type="component" value="Unassembled WGS sequence"/>
</dbReference>
<reference evidence="3 4" key="1">
    <citation type="journal article" date="2018" name="G3 (Bethesda)">
        <title>A High-Quality Reference Genome for the Invasive Mosquitofish Gambusia affinis Using a Chicago Library.</title>
        <authorList>
            <person name="Hoffberg S.L."/>
            <person name="Troendle N.J."/>
            <person name="Glenn T.C."/>
            <person name="Mahmud O."/>
            <person name="Louha S."/>
            <person name="Chalopin D."/>
            <person name="Bennetzen J.L."/>
            <person name="Mauricio R."/>
        </authorList>
    </citation>
    <scope>NUCLEOTIDE SEQUENCE [LARGE SCALE GENOMIC DNA]</scope>
    <source>
        <strain evidence="3">NE01/NJP1002.9</strain>
        <tissue evidence="3">Muscle</tissue>
    </source>
</reference>
<dbReference type="SUPFAM" id="SSF103196">
    <property type="entry name" value="Roadblock/LC7 domain"/>
    <property type="match status" value="1"/>
</dbReference>
<comment type="similarity">
    <text evidence="1">Belongs to the GAMAD family.</text>
</comment>
<protein>
    <recommendedName>
        <fullName evidence="2">Roadblock/LAMTOR2 domain-containing protein</fullName>
    </recommendedName>
</protein>
<gene>
    <name evidence="3" type="ORF">CCH79_00012332</name>
</gene>
<name>A0A315UV95_GAMAF</name>
<proteinExistence type="inferred from homology"/>
<dbReference type="FunFam" id="3.30.450.30:FF:000011">
    <property type="entry name" value="Dynein light chain roadblock"/>
    <property type="match status" value="1"/>
</dbReference>